<keyword evidence="3" id="KW-1185">Reference proteome</keyword>
<organism evidence="2 3">
    <name type="scientific">Natronomicrosphaera hydrolytica</name>
    <dbReference type="NCBI Taxonomy" id="3242702"/>
    <lineage>
        <taxon>Bacteria</taxon>
        <taxon>Pseudomonadati</taxon>
        <taxon>Planctomycetota</taxon>
        <taxon>Phycisphaerae</taxon>
        <taxon>Phycisphaerales</taxon>
        <taxon>Phycisphaeraceae</taxon>
        <taxon>Natronomicrosphaera</taxon>
    </lineage>
</organism>
<dbReference type="RefSeq" id="WP_425344661.1">
    <property type="nucleotide sequence ID" value="NZ_JBGUBD010000003.1"/>
</dbReference>
<proteinExistence type="predicted"/>
<dbReference type="EMBL" id="JBGUBD010000003">
    <property type="protein sequence ID" value="MFA9477735.1"/>
    <property type="molecule type" value="Genomic_DNA"/>
</dbReference>
<name>A0ABV4U2B9_9BACT</name>
<protein>
    <submittedName>
        <fullName evidence="2">Coenzyme F420 hydrogenase/dehydrogenase, beta subunit C-terminal domain</fullName>
    </submittedName>
</protein>
<reference evidence="2 3" key="1">
    <citation type="submission" date="2024-08" db="EMBL/GenBank/DDBJ databases">
        <title>Whole-genome sequencing of halo(alkali)philic microorganisms from hypersaline lakes.</title>
        <authorList>
            <person name="Sorokin D.Y."/>
            <person name="Merkel A.Y."/>
            <person name="Messina E."/>
            <person name="Yakimov M."/>
        </authorList>
    </citation>
    <scope>NUCLEOTIDE SEQUENCE [LARGE SCALE GENOMIC DNA]</scope>
    <source>
        <strain evidence="2 3">AB-hyl4</strain>
    </source>
</reference>
<evidence type="ECO:0000313" key="2">
    <source>
        <dbReference type="EMBL" id="MFA9477735.1"/>
    </source>
</evidence>
<dbReference type="Pfam" id="PF04422">
    <property type="entry name" value="FrhB_FdhB_N"/>
    <property type="match status" value="1"/>
</dbReference>
<gene>
    <name evidence="2" type="ORF">ACERK3_05435</name>
</gene>
<dbReference type="InterPro" id="IPR045220">
    <property type="entry name" value="FRHB/FDHB/HCAR-like"/>
</dbReference>
<feature type="domain" description="4Fe-4S ferredoxin-type" evidence="1">
    <location>
        <begin position="16"/>
        <end position="45"/>
    </location>
</feature>
<dbReference type="Pfam" id="PF04432">
    <property type="entry name" value="FrhB_FdhB_C"/>
    <property type="match status" value="1"/>
</dbReference>
<dbReference type="PANTHER" id="PTHR31332:SF0">
    <property type="entry name" value="7-HYDROXYMETHYL CHLOROPHYLL A REDUCTASE, CHLOROPLASTIC"/>
    <property type="match status" value="1"/>
</dbReference>
<sequence length="447" mass="50210">MPICPVDQCITLSDDQYPQVNAETCIECGLCERVCSGDKLPMDMLKGKLNQSMTDNDNPLGGFHDAHLVHAVDTHTRQRGASGGLVTQLLVRLLETGEIDGAIVAGMDPREPWKAVPMIARTPEAMRQVAGSKYTVVPMVRAMQQVIKQGNVKGQTAKAERFAMVGVACHVHSLRMMMAKLPSLRRKIRFVIGPLCKSSFDPEATTDLLRANGIDRDQVSRFEFRGGTWPGVMRAKLKDGSYQPLHQSNFRDGAYNYLMSLYTQPRCHLCYDFGNELADLTVGDPWGRDNTTGHYVHEGGHTLALPRTATGRWLIEFMQHDPAFAVGPADPADVQFHQRAAAAKRNIVQLRIDARLKRGQPVPKYDREMPRQNWRQRMAGRAFAATLWLGQSRRLRYWVLRLLLSRPATPLIWLRQVRKFGLRGCVRVNRMTRRDSANVQGSPTVGT</sequence>
<evidence type="ECO:0000259" key="1">
    <source>
        <dbReference type="PROSITE" id="PS51379"/>
    </source>
</evidence>
<dbReference type="InterPro" id="IPR007525">
    <property type="entry name" value="FrhB_FdhB_C"/>
</dbReference>
<evidence type="ECO:0000313" key="3">
    <source>
        <dbReference type="Proteomes" id="UP001575105"/>
    </source>
</evidence>
<comment type="caution">
    <text evidence="2">The sequence shown here is derived from an EMBL/GenBank/DDBJ whole genome shotgun (WGS) entry which is preliminary data.</text>
</comment>
<accession>A0ABV4U2B9</accession>
<dbReference type="Proteomes" id="UP001575105">
    <property type="component" value="Unassembled WGS sequence"/>
</dbReference>
<dbReference type="PANTHER" id="PTHR31332">
    <property type="entry name" value="7-HYDROXYMETHYL CHLOROPHYLL A REDUCTASE, CHLOROPLASTIC"/>
    <property type="match status" value="1"/>
</dbReference>
<dbReference type="Gene3D" id="3.30.70.20">
    <property type="match status" value="1"/>
</dbReference>
<dbReference type="SUPFAM" id="SSF54862">
    <property type="entry name" value="4Fe-4S ferredoxins"/>
    <property type="match status" value="1"/>
</dbReference>
<dbReference type="PROSITE" id="PS51379">
    <property type="entry name" value="4FE4S_FER_2"/>
    <property type="match status" value="1"/>
</dbReference>
<dbReference type="InterPro" id="IPR007516">
    <property type="entry name" value="Co_F420_Hydgase/DH_bsu_N"/>
</dbReference>
<dbReference type="InterPro" id="IPR017896">
    <property type="entry name" value="4Fe4S_Fe-S-bd"/>
</dbReference>